<evidence type="ECO:0000256" key="1">
    <source>
        <dbReference type="SAM" id="MobiDB-lite"/>
    </source>
</evidence>
<keyword evidence="3" id="KW-1185">Reference proteome</keyword>
<comment type="caution">
    <text evidence="2">The sequence shown here is derived from an EMBL/GenBank/DDBJ whole genome shotgun (WGS) entry which is preliminary data.</text>
</comment>
<feature type="non-terminal residue" evidence="2">
    <location>
        <position position="57"/>
    </location>
</feature>
<organism evidence="2 3">
    <name type="scientific">Gulo gulo</name>
    <name type="common">Wolverine</name>
    <name type="synonym">Gluton</name>
    <dbReference type="NCBI Taxonomy" id="48420"/>
    <lineage>
        <taxon>Eukaryota</taxon>
        <taxon>Metazoa</taxon>
        <taxon>Chordata</taxon>
        <taxon>Craniata</taxon>
        <taxon>Vertebrata</taxon>
        <taxon>Euteleostomi</taxon>
        <taxon>Mammalia</taxon>
        <taxon>Eutheria</taxon>
        <taxon>Laurasiatheria</taxon>
        <taxon>Carnivora</taxon>
        <taxon>Caniformia</taxon>
        <taxon>Musteloidea</taxon>
        <taxon>Mustelidae</taxon>
        <taxon>Guloninae</taxon>
        <taxon>Gulo</taxon>
    </lineage>
</organism>
<evidence type="ECO:0000313" key="2">
    <source>
        <dbReference type="EMBL" id="VCW91103.1"/>
    </source>
</evidence>
<gene>
    <name evidence="2" type="ORF">BN2614_LOCUS1</name>
</gene>
<feature type="region of interest" description="Disordered" evidence="1">
    <location>
        <begin position="36"/>
        <end position="57"/>
    </location>
</feature>
<reference evidence="2 3" key="1">
    <citation type="submission" date="2018-10" db="EMBL/GenBank/DDBJ databases">
        <authorList>
            <person name="Ekblom R."/>
            <person name="Jareborg N."/>
        </authorList>
    </citation>
    <scope>NUCLEOTIDE SEQUENCE [LARGE SCALE GENOMIC DNA]</scope>
    <source>
        <tissue evidence="2">Muscle</tissue>
    </source>
</reference>
<feature type="non-terminal residue" evidence="2">
    <location>
        <position position="1"/>
    </location>
</feature>
<evidence type="ECO:0000313" key="3">
    <source>
        <dbReference type="Proteomes" id="UP000269945"/>
    </source>
</evidence>
<sequence length="57" mass="6137">GVWASCRWVQLPTSWLTSSLSSTACRASTSSWCTASSVSRSRNNTRNVSKGSGKQNL</sequence>
<protein>
    <submittedName>
        <fullName evidence="2">Uncharacterized protein</fullName>
    </submittedName>
</protein>
<feature type="compositionally biased region" description="Low complexity" evidence="1">
    <location>
        <begin position="36"/>
        <end position="49"/>
    </location>
</feature>
<dbReference type="EMBL" id="CYRY02016966">
    <property type="protein sequence ID" value="VCW91103.1"/>
    <property type="molecule type" value="Genomic_DNA"/>
</dbReference>
<dbReference type="AlphaFoldDB" id="A0A9X9LU25"/>
<name>A0A9X9LU25_GULGU</name>
<dbReference type="Proteomes" id="UP000269945">
    <property type="component" value="Unassembled WGS sequence"/>
</dbReference>
<proteinExistence type="predicted"/>
<accession>A0A9X9LU25</accession>